<evidence type="ECO:0000313" key="1">
    <source>
        <dbReference type="EMBL" id="CAG8850245.1"/>
    </source>
</evidence>
<dbReference type="Proteomes" id="UP000789920">
    <property type="component" value="Unassembled WGS sequence"/>
</dbReference>
<keyword evidence="2" id="KW-1185">Reference proteome</keyword>
<accession>A0ACA9SXA1</accession>
<protein>
    <submittedName>
        <fullName evidence="1">199_t:CDS:1</fullName>
    </submittedName>
</protein>
<dbReference type="EMBL" id="CAJVQC010169847">
    <property type="protein sequence ID" value="CAG8850245.1"/>
    <property type="molecule type" value="Genomic_DNA"/>
</dbReference>
<feature type="non-terminal residue" evidence="1">
    <location>
        <position position="102"/>
    </location>
</feature>
<evidence type="ECO:0000313" key="2">
    <source>
        <dbReference type="Proteomes" id="UP000789920"/>
    </source>
</evidence>
<gene>
    <name evidence="1" type="ORF">RPERSI_LOCUS35991</name>
</gene>
<feature type="non-terminal residue" evidence="1">
    <location>
        <position position="1"/>
    </location>
</feature>
<sequence>DTQIFEPLDLKKIYKIVTVDFIANTGDGLLPYPIQDLVPLDNPDVALSNYIQDKKVVSPYLDGRIQDISPITVYSTLSPHEPIHFGYFDNDKLSDSVEIKVK</sequence>
<name>A0ACA9SXA1_9GLOM</name>
<proteinExistence type="predicted"/>
<organism evidence="1 2">
    <name type="scientific">Racocetra persica</name>
    <dbReference type="NCBI Taxonomy" id="160502"/>
    <lineage>
        <taxon>Eukaryota</taxon>
        <taxon>Fungi</taxon>
        <taxon>Fungi incertae sedis</taxon>
        <taxon>Mucoromycota</taxon>
        <taxon>Glomeromycotina</taxon>
        <taxon>Glomeromycetes</taxon>
        <taxon>Diversisporales</taxon>
        <taxon>Gigasporaceae</taxon>
        <taxon>Racocetra</taxon>
    </lineage>
</organism>
<reference evidence="1" key="1">
    <citation type="submission" date="2021-06" db="EMBL/GenBank/DDBJ databases">
        <authorList>
            <person name="Kallberg Y."/>
            <person name="Tangrot J."/>
            <person name="Rosling A."/>
        </authorList>
    </citation>
    <scope>NUCLEOTIDE SEQUENCE</scope>
    <source>
        <strain evidence="1">MA461A</strain>
    </source>
</reference>
<comment type="caution">
    <text evidence="1">The sequence shown here is derived from an EMBL/GenBank/DDBJ whole genome shotgun (WGS) entry which is preliminary data.</text>
</comment>